<evidence type="ECO:0000313" key="1">
    <source>
        <dbReference type="EMBL" id="GGA43494.1"/>
    </source>
</evidence>
<evidence type="ECO:0008006" key="3">
    <source>
        <dbReference type="Google" id="ProtNLM"/>
    </source>
</evidence>
<proteinExistence type="predicted"/>
<dbReference type="Proteomes" id="UP000618591">
    <property type="component" value="Unassembled WGS sequence"/>
</dbReference>
<protein>
    <recommendedName>
        <fullName evidence="3">Inner membrane protein</fullName>
    </recommendedName>
</protein>
<evidence type="ECO:0000313" key="2">
    <source>
        <dbReference type="Proteomes" id="UP000618591"/>
    </source>
</evidence>
<dbReference type="EMBL" id="BMDW01000006">
    <property type="protein sequence ID" value="GGA43494.1"/>
    <property type="molecule type" value="Genomic_DNA"/>
</dbReference>
<gene>
    <name evidence="1" type="ORF">GCM10011395_12110</name>
</gene>
<accession>A0ABQ1GGQ7</accession>
<keyword evidence="2" id="KW-1185">Reference proteome</keyword>
<sequence length="280" mass="28905">MGWRMGVALGLIAFLVGVGVAAFVLNKFARTSEAKPVATVTVPVGANGQAPVVIVPSKAGAAVPAIDLAALSTRQAELAAKLGDLEIRAGTIDHDAQRASAYATRSEGLMVAFAARRALDRGLNLGFLEDQLRSRFGGTQPAAVATVLQAARAPVTLEDLRAGLDGIAPELMTGAATIGWWQSLRSEIGNLVVLRRAGTPSPLPVDRVARARRLIEAGQVEAALAEVSRTPGAEQAESWSAAARRYIGARRALDTIESAAILAPGGDAAPVPRSAPAGTR</sequence>
<comment type="caution">
    <text evidence="1">The sequence shown here is derived from an EMBL/GenBank/DDBJ whole genome shotgun (WGS) entry which is preliminary data.</text>
</comment>
<reference evidence="2" key="1">
    <citation type="journal article" date="2019" name="Int. J. Syst. Evol. Microbiol.">
        <title>The Global Catalogue of Microorganisms (GCM) 10K type strain sequencing project: providing services to taxonomists for standard genome sequencing and annotation.</title>
        <authorList>
            <consortium name="The Broad Institute Genomics Platform"/>
            <consortium name="The Broad Institute Genome Sequencing Center for Infectious Disease"/>
            <person name="Wu L."/>
            <person name="Ma J."/>
        </authorList>
    </citation>
    <scope>NUCLEOTIDE SEQUENCE [LARGE SCALE GENOMIC DNA]</scope>
    <source>
        <strain evidence="2">CGMCC 1.10106</strain>
    </source>
</reference>
<name>A0ABQ1GGQ7_9SPHN</name>
<organism evidence="1 2">
    <name type="scientific">Sphingomonas psychrolutea</name>
    <dbReference type="NCBI Taxonomy" id="1259676"/>
    <lineage>
        <taxon>Bacteria</taxon>
        <taxon>Pseudomonadati</taxon>
        <taxon>Pseudomonadota</taxon>
        <taxon>Alphaproteobacteria</taxon>
        <taxon>Sphingomonadales</taxon>
        <taxon>Sphingomonadaceae</taxon>
        <taxon>Sphingomonas</taxon>
    </lineage>
</organism>